<gene>
    <name evidence="2" type="ORF">GGQ74_002321</name>
</gene>
<evidence type="ECO:0000256" key="1">
    <source>
        <dbReference type="SAM" id="Phobius"/>
    </source>
</evidence>
<keyword evidence="3" id="KW-1185">Reference proteome</keyword>
<organism evidence="2 3">
    <name type="scientific">Desulfobaculum xiamenense</name>
    <dbReference type="NCBI Taxonomy" id="995050"/>
    <lineage>
        <taxon>Bacteria</taxon>
        <taxon>Pseudomonadati</taxon>
        <taxon>Thermodesulfobacteriota</taxon>
        <taxon>Desulfovibrionia</taxon>
        <taxon>Desulfovibrionales</taxon>
        <taxon>Desulfovibrionaceae</taxon>
        <taxon>Desulfobaculum</taxon>
    </lineage>
</organism>
<dbReference type="RefSeq" id="WP_167941695.1">
    <property type="nucleotide sequence ID" value="NZ_JAATJA010000002.1"/>
</dbReference>
<comment type="caution">
    <text evidence="2">The sequence shown here is derived from an EMBL/GenBank/DDBJ whole genome shotgun (WGS) entry which is preliminary data.</text>
</comment>
<evidence type="ECO:0000313" key="3">
    <source>
        <dbReference type="Proteomes" id="UP000580856"/>
    </source>
</evidence>
<evidence type="ECO:0008006" key="4">
    <source>
        <dbReference type="Google" id="ProtNLM"/>
    </source>
</evidence>
<evidence type="ECO:0000313" key="2">
    <source>
        <dbReference type="EMBL" id="NJB68648.1"/>
    </source>
</evidence>
<reference evidence="2 3" key="1">
    <citation type="submission" date="2020-03" db="EMBL/GenBank/DDBJ databases">
        <title>Genomic Encyclopedia of Type Strains, Phase IV (KMG-IV): sequencing the most valuable type-strain genomes for metagenomic binning, comparative biology and taxonomic classification.</title>
        <authorList>
            <person name="Goeker M."/>
        </authorList>
    </citation>
    <scope>NUCLEOTIDE SEQUENCE [LARGE SCALE GENOMIC DNA]</scope>
    <source>
        <strain evidence="2 3">DSM 24233</strain>
    </source>
</reference>
<feature type="transmembrane region" description="Helical" evidence="1">
    <location>
        <begin position="215"/>
        <end position="234"/>
    </location>
</feature>
<proteinExistence type="predicted"/>
<keyword evidence="1" id="KW-0472">Membrane</keyword>
<keyword evidence="1" id="KW-1133">Transmembrane helix</keyword>
<name>A0A846QKC2_9BACT</name>
<keyword evidence="1" id="KW-0812">Transmembrane</keyword>
<dbReference type="EMBL" id="JAATJA010000002">
    <property type="protein sequence ID" value="NJB68648.1"/>
    <property type="molecule type" value="Genomic_DNA"/>
</dbReference>
<sequence>MAPKRFYALHFDGDREIWERVDASGVASCEAPTDKPMPPVMAIIPDEHLFFFRPDDITLRKRRAMDAACMLRMEHLFPQPEGTQQRGILRTGQLGAVGFVTGPGLPDFWKQHAAVLDAATVVTSKFMLGCAFAAQNGLESWAIVNGSSPMLLAHEGRLHRASDREEIERRSPVQPPKRIDWREALAAIGPQRELWTELRLPLRQNAGSTNRLRQAVIGFAAVTVAAALVIGVAARDYMTLSTEANAREAALAKLYTDALGPSPGPTPQRSLVSLHASLKGSEVAGFDVLDLLGALSRHAPSGMLIDSFSLAPGKGTLRGTAANYDAVEGFLNALKAETAYAFTLEQATNAPNGVTFSMKVAPQQP</sequence>
<dbReference type="Proteomes" id="UP000580856">
    <property type="component" value="Unassembled WGS sequence"/>
</dbReference>
<accession>A0A846QKC2</accession>
<protein>
    <recommendedName>
        <fullName evidence="4">General secretion pathway protein L</fullName>
    </recommendedName>
</protein>
<dbReference type="AlphaFoldDB" id="A0A846QKC2"/>